<comment type="caution">
    <text evidence="2">The sequence shown here is derived from an EMBL/GenBank/DDBJ whole genome shotgun (WGS) entry which is preliminary data.</text>
</comment>
<accession>A0A561WAY3</accession>
<keyword evidence="3" id="KW-1185">Reference proteome</keyword>
<dbReference type="GO" id="GO:0019684">
    <property type="term" value="P:photosynthesis, light reaction"/>
    <property type="evidence" value="ECO:0007669"/>
    <property type="project" value="InterPro"/>
</dbReference>
<dbReference type="EMBL" id="VIWY01000003">
    <property type="protein sequence ID" value="TWG21026.1"/>
    <property type="molecule type" value="Genomic_DNA"/>
</dbReference>
<organism evidence="2 3">
    <name type="scientific">Actinoplanes teichomyceticus</name>
    <dbReference type="NCBI Taxonomy" id="1867"/>
    <lineage>
        <taxon>Bacteria</taxon>
        <taxon>Bacillati</taxon>
        <taxon>Actinomycetota</taxon>
        <taxon>Actinomycetes</taxon>
        <taxon>Micromonosporales</taxon>
        <taxon>Micromonosporaceae</taxon>
        <taxon>Actinoplanes</taxon>
    </lineage>
</organism>
<dbReference type="SUPFAM" id="SSF50346">
    <property type="entry name" value="PRC-barrel domain"/>
    <property type="match status" value="1"/>
</dbReference>
<sequence>MTTPNAGIELIRLSDTDRMIGDPAEDIRGRAVHDRDGHDLGRVDDLLIDPEEGKVRMLRVEHGGVLGIGATASCVPVEAIRAIDDDVVHVAEPMQIVAEAPRYDPELIDATAYYDELYRHYGYAPFWSTGYVYPGYPYYRI</sequence>
<evidence type="ECO:0000313" key="3">
    <source>
        <dbReference type="Proteomes" id="UP000320239"/>
    </source>
</evidence>
<reference evidence="2 3" key="1">
    <citation type="submission" date="2019-06" db="EMBL/GenBank/DDBJ databases">
        <title>Sequencing the genomes of 1000 actinobacteria strains.</title>
        <authorList>
            <person name="Klenk H.-P."/>
        </authorList>
    </citation>
    <scope>NUCLEOTIDE SEQUENCE [LARGE SCALE GENOMIC DNA]</scope>
    <source>
        <strain evidence="2 3">DSM 43866</strain>
    </source>
</reference>
<dbReference type="GO" id="GO:0030077">
    <property type="term" value="C:plasma membrane light-harvesting complex"/>
    <property type="evidence" value="ECO:0007669"/>
    <property type="project" value="InterPro"/>
</dbReference>
<protein>
    <submittedName>
        <fullName evidence="2">Sporulation protein YlmC with PRC-barrel domain</fullName>
    </submittedName>
</protein>
<dbReference type="InterPro" id="IPR011033">
    <property type="entry name" value="PRC_barrel-like_sf"/>
</dbReference>
<dbReference type="Pfam" id="PF05239">
    <property type="entry name" value="PRC"/>
    <property type="match status" value="1"/>
</dbReference>
<proteinExistence type="predicted"/>
<evidence type="ECO:0000313" key="2">
    <source>
        <dbReference type="EMBL" id="TWG21026.1"/>
    </source>
</evidence>
<feature type="domain" description="PRC-barrel" evidence="1">
    <location>
        <begin position="24"/>
        <end position="88"/>
    </location>
</feature>
<dbReference type="Proteomes" id="UP000320239">
    <property type="component" value="Unassembled WGS sequence"/>
</dbReference>
<evidence type="ECO:0000259" key="1">
    <source>
        <dbReference type="Pfam" id="PF05239"/>
    </source>
</evidence>
<dbReference type="InterPro" id="IPR014747">
    <property type="entry name" value="Bac_photo_RC_H_C"/>
</dbReference>
<dbReference type="RefSeq" id="WP_122979705.1">
    <property type="nucleotide sequence ID" value="NZ_BOMX01000113.1"/>
</dbReference>
<gene>
    <name evidence="2" type="ORF">FHX34_103555</name>
</gene>
<dbReference type="Gene3D" id="3.90.50.10">
    <property type="entry name" value="Photosynthetic Reaction Center, subunit H, domain 2"/>
    <property type="match status" value="1"/>
</dbReference>
<dbReference type="PANTHER" id="PTHR36505:SF1">
    <property type="entry name" value="BLR1072 PROTEIN"/>
    <property type="match status" value="1"/>
</dbReference>
<dbReference type="PANTHER" id="PTHR36505">
    <property type="entry name" value="BLR1072 PROTEIN"/>
    <property type="match status" value="1"/>
</dbReference>
<dbReference type="InterPro" id="IPR027275">
    <property type="entry name" value="PRC-brl_dom"/>
</dbReference>
<dbReference type="OrthoDB" id="4738165at2"/>
<name>A0A561WAY3_ACTTI</name>
<dbReference type="AlphaFoldDB" id="A0A561WAY3"/>